<feature type="region of interest" description="Disordered" evidence="2">
    <location>
        <begin position="1"/>
        <end position="64"/>
    </location>
</feature>
<dbReference type="GO" id="GO:0003682">
    <property type="term" value="F:chromatin binding"/>
    <property type="evidence" value="ECO:0007669"/>
    <property type="project" value="TreeGrafter"/>
</dbReference>
<keyword evidence="4" id="KW-1185">Reference proteome</keyword>
<evidence type="ECO:0000313" key="4">
    <source>
        <dbReference type="Proteomes" id="UP000738325"/>
    </source>
</evidence>
<sequence>MASSPTPPRAEEREARTPSAVLEQQTDHTTLIQQTQDAPLQQSHPPATSSDSLAGTDPSPVDPVIENVRNFKRKVISSSKFLQMFNAKNSETDALVSKLGDAQSQIAALQKQIDDFQAMKESLSAATLQLKQAQTESVQAKSKQQAAEDSLAIQTQKVKGLEMLKSQLEAKSSGQEKARDEINILNRKLNNAHKELEQSRNKGKQEIADLREKLTKANADLAEKAKCDRADKTSWLADQKRIWQKEEEQRHQTTNHTLLAKVEELEQQLEDVSTERYLEVEIANEEKKNTEQSLLVARSELVLITNQNRELRAKNLALERRLKARGDGVIPTQEYVVSEESVLFEEYEDPDEIALTSSHHTPTSTSRPWPSVSPDQLDRTLQSIDELKSQLNILRIFSGQGDEKQGMTALVDQVNTLTKEKQALQDQLTRHIMDDNARPIQSRKVQPDPIDQPTSTPAISTAVSAPEAPDTSAPPAVPKKRGPGRPPKNRSLDAVAGATLATSSVNSKGKALPSASLSPDITDISGITSKTNFAPTPDVSNSTVTPASAATVVGAKRGRKRKVDILAAAGTASPESAVKEKVSTPKRLKTSAQQSSLLQRMRRLAKSSGIKRSANTMDVDLTHIEIRNISLNPVIPSTSNPFQYFTFLMSSTILQDSQAEVKLDMVAQILPAKLEDLFEAVRAEARDIVPKVAAFRKQESFQDGAETWSLLQGGGTIEISSSLSRAEANMVQFLVVLQAYFPQMSIYNLFFVKMYNTILHDAASDASLDITCILTRVLIGVCMTLEDLDRARILVFDLLREIPKPTTTLVLCEAVASIWPAVFITDKSNLQPQDPRVFMTTAFQAIIANCQETVKNDIEVVPYGYDTFVERCKYPALDQAPYIDEVVTDMVALIRTPEFLEMCRSKRGYRFTFGKALELLFVQGYEWNEFYNGYLRTELYPLMLDSERYAIVTPLVAAISQEARNGSAEAAALRASPIRQVLEKVLVADDAAMTHKVESALAIAMMSNGDAARLENVRKWYRDLTEEVPPLPVCLQRILA</sequence>
<dbReference type="GO" id="GO:0000793">
    <property type="term" value="C:condensed chromosome"/>
    <property type="evidence" value="ECO:0007669"/>
    <property type="project" value="TreeGrafter"/>
</dbReference>
<feature type="region of interest" description="Disordered" evidence="2">
    <location>
        <begin position="576"/>
        <end position="595"/>
    </location>
</feature>
<dbReference type="OrthoDB" id="2238957at2759"/>
<dbReference type="PANTHER" id="PTHR43941:SF1">
    <property type="entry name" value="STRUCTURAL MAINTENANCE OF CHROMOSOMES PROTEIN 2"/>
    <property type="match status" value="1"/>
</dbReference>
<dbReference type="GO" id="GO:0000785">
    <property type="term" value="C:chromatin"/>
    <property type="evidence" value="ECO:0007669"/>
    <property type="project" value="TreeGrafter"/>
</dbReference>
<dbReference type="GO" id="GO:0007076">
    <property type="term" value="P:mitotic chromosome condensation"/>
    <property type="evidence" value="ECO:0007669"/>
    <property type="project" value="TreeGrafter"/>
</dbReference>
<gene>
    <name evidence="3" type="ORF">BGZ99_000536</name>
</gene>
<dbReference type="PANTHER" id="PTHR43941">
    <property type="entry name" value="STRUCTURAL MAINTENANCE OF CHROMOSOMES PROTEIN 2"/>
    <property type="match status" value="1"/>
</dbReference>
<proteinExistence type="predicted"/>
<comment type="caution">
    <text evidence="3">The sequence shown here is derived from an EMBL/GenBank/DDBJ whole genome shotgun (WGS) entry which is preliminary data.</text>
</comment>
<accession>A0A9P6UY91</accession>
<feature type="compositionally biased region" description="Polar residues" evidence="2">
    <location>
        <begin position="22"/>
        <end position="53"/>
    </location>
</feature>
<dbReference type="GO" id="GO:0000796">
    <property type="term" value="C:condensin complex"/>
    <property type="evidence" value="ECO:0007669"/>
    <property type="project" value="TreeGrafter"/>
</dbReference>
<feature type="compositionally biased region" description="Polar residues" evidence="2">
    <location>
        <begin position="452"/>
        <end position="463"/>
    </location>
</feature>
<dbReference type="AlphaFoldDB" id="A0A9P6UY91"/>
<keyword evidence="1" id="KW-0175">Coiled coil</keyword>
<dbReference type="EMBL" id="JAAAIP010000110">
    <property type="protein sequence ID" value="KAG0325552.1"/>
    <property type="molecule type" value="Genomic_DNA"/>
</dbReference>
<dbReference type="Proteomes" id="UP000738325">
    <property type="component" value="Unassembled WGS sequence"/>
</dbReference>
<feature type="region of interest" description="Disordered" evidence="2">
    <location>
        <begin position="434"/>
        <end position="491"/>
    </location>
</feature>
<protein>
    <submittedName>
        <fullName evidence="3">Uncharacterized protein</fullName>
    </submittedName>
</protein>
<reference evidence="3" key="1">
    <citation type="journal article" date="2020" name="Fungal Divers.">
        <title>Resolving the Mortierellaceae phylogeny through synthesis of multi-gene phylogenetics and phylogenomics.</title>
        <authorList>
            <person name="Vandepol N."/>
            <person name="Liber J."/>
            <person name="Desiro A."/>
            <person name="Na H."/>
            <person name="Kennedy M."/>
            <person name="Barry K."/>
            <person name="Grigoriev I.V."/>
            <person name="Miller A.N."/>
            <person name="O'Donnell K."/>
            <person name="Stajich J.E."/>
            <person name="Bonito G."/>
        </authorList>
    </citation>
    <scope>NUCLEOTIDE SEQUENCE</scope>
    <source>
        <strain evidence="3">REB-010B</strain>
    </source>
</reference>
<evidence type="ECO:0000256" key="1">
    <source>
        <dbReference type="SAM" id="Coils"/>
    </source>
</evidence>
<feature type="coiled-coil region" evidence="1">
    <location>
        <begin position="99"/>
        <end position="224"/>
    </location>
</feature>
<evidence type="ECO:0000256" key="2">
    <source>
        <dbReference type="SAM" id="MobiDB-lite"/>
    </source>
</evidence>
<organism evidence="3 4">
    <name type="scientific">Dissophora globulifera</name>
    <dbReference type="NCBI Taxonomy" id="979702"/>
    <lineage>
        <taxon>Eukaryota</taxon>
        <taxon>Fungi</taxon>
        <taxon>Fungi incertae sedis</taxon>
        <taxon>Mucoromycota</taxon>
        <taxon>Mortierellomycotina</taxon>
        <taxon>Mortierellomycetes</taxon>
        <taxon>Mortierellales</taxon>
        <taxon>Mortierellaceae</taxon>
        <taxon>Dissophora</taxon>
    </lineage>
</organism>
<evidence type="ECO:0000313" key="3">
    <source>
        <dbReference type="EMBL" id="KAG0325552.1"/>
    </source>
</evidence>
<feature type="coiled-coil region" evidence="1">
    <location>
        <begin position="407"/>
        <end position="434"/>
    </location>
</feature>
<name>A0A9P6UY91_9FUNG</name>
<feature type="coiled-coil region" evidence="1">
    <location>
        <begin position="248"/>
        <end position="321"/>
    </location>
</feature>